<feature type="transmembrane region" description="Helical" evidence="5">
    <location>
        <begin position="354"/>
        <end position="376"/>
    </location>
</feature>
<dbReference type="PROSITE" id="PS50928">
    <property type="entry name" value="ABC_TM1"/>
    <property type="match status" value="2"/>
</dbReference>
<reference evidence="7 8" key="1">
    <citation type="submission" date="2009-10" db="EMBL/GenBank/DDBJ databases">
        <authorList>
            <person name="Harkins D.M."/>
            <person name="Madupu R."/>
            <person name="Durkin A.S."/>
            <person name="Torralba M."/>
            <person name="Methe B."/>
            <person name="Sutton G.G."/>
            <person name="Strausberg R.L."/>
            <person name="Nelson K.E."/>
        </authorList>
    </citation>
    <scope>NUCLEOTIDE SEQUENCE [LARGE SCALE GENOMIC DNA]</scope>
    <source>
        <strain evidence="7 8">F0264</strain>
    </source>
</reference>
<dbReference type="SUPFAM" id="SSF161098">
    <property type="entry name" value="MetI-like"/>
    <property type="match status" value="2"/>
</dbReference>
<comment type="caution">
    <text evidence="7">The sequence shown here is derived from an EMBL/GenBank/DDBJ whole genome shotgun (WGS) entry which is preliminary data.</text>
</comment>
<feature type="transmembrane region" description="Helical" evidence="5">
    <location>
        <begin position="299"/>
        <end position="319"/>
    </location>
</feature>
<dbReference type="RefSeq" id="WP_006808407.1">
    <property type="nucleotide sequence ID" value="NZ_ADAD01000195.1"/>
</dbReference>
<dbReference type="AlphaFoldDB" id="D0GPL4"/>
<evidence type="ECO:0000256" key="1">
    <source>
        <dbReference type="ARBA" id="ARBA00004141"/>
    </source>
</evidence>
<protein>
    <submittedName>
        <fullName evidence="7">ABC transporter, permease protein</fullName>
    </submittedName>
</protein>
<name>D0GPL4_9FUSO</name>
<keyword evidence="2 5" id="KW-0812">Transmembrane</keyword>
<dbReference type="GO" id="GO:0005886">
    <property type="term" value="C:plasma membrane"/>
    <property type="evidence" value="ECO:0007669"/>
    <property type="project" value="UniProtKB-SubCell"/>
</dbReference>
<dbReference type="GO" id="GO:0055085">
    <property type="term" value="P:transmembrane transport"/>
    <property type="evidence" value="ECO:0007669"/>
    <property type="project" value="InterPro"/>
</dbReference>
<dbReference type="PANTHER" id="PTHR43496">
    <property type="entry name" value="PROTEIN LPLB"/>
    <property type="match status" value="1"/>
</dbReference>
<feature type="transmembrane region" description="Helical" evidence="5">
    <location>
        <begin position="248"/>
        <end position="268"/>
    </location>
</feature>
<accession>D0GPL4</accession>
<dbReference type="Pfam" id="PF00528">
    <property type="entry name" value="BPD_transp_1"/>
    <property type="match status" value="2"/>
</dbReference>
<evidence type="ECO:0000256" key="5">
    <source>
        <dbReference type="RuleBase" id="RU363032"/>
    </source>
</evidence>
<dbReference type="InterPro" id="IPR000515">
    <property type="entry name" value="MetI-like"/>
</dbReference>
<evidence type="ECO:0000313" key="8">
    <source>
        <dbReference type="Proteomes" id="UP000004226"/>
    </source>
</evidence>
<dbReference type="PANTHER" id="PTHR43496:SF1">
    <property type="entry name" value="POLYGALACTURONAN_RHAMNOGALACTURONAN TRANSPORT SYSTEM PERMEASE PROTEIN YTEP"/>
    <property type="match status" value="1"/>
</dbReference>
<feature type="transmembrane region" description="Helical" evidence="5">
    <location>
        <begin position="519"/>
        <end position="540"/>
    </location>
</feature>
<feature type="transmembrane region" description="Helical" evidence="5">
    <location>
        <begin position="149"/>
        <end position="172"/>
    </location>
</feature>
<keyword evidence="3 5" id="KW-1133">Transmembrane helix</keyword>
<dbReference type="EMBL" id="ADAD01000195">
    <property type="protein sequence ID" value="EEY33954.1"/>
    <property type="molecule type" value="Genomic_DNA"/>
</dbReference>
<feature type="transmembrane region" description="Helical" evidence="5">
    <location>
        <begin position="16"/>
        <end position="37"/>
    </location>
</feature>
<keyword evidence="4 5" id="KW-0472">Membrane</keyword>
<feature type="domain" description="ABC transmembrane type-1" evidence="6">
    <location>
        <begin position="69"/>
        <end position="269"/>
    </location>
</feature>
<comment type="subcellular location">
    <subcellularLocation>
        <location evidence="5">Cell membrane</location>
        <topology evidence="5">Multi-pass membrane protein</topology>
    </subcellularLocation>
    <subcellularLocation>
        <location evidence="1">Membrane</location>
        <topology evidence="1">Multi-pass membrane protein</topology>
    </subcellularLocation>
</comment>
<organism evidence="7 8">
    <name type="scientific">Pseudoleptotrichia goodfellowii F0264</name>
    <dbReference type="NCBI Taxonomy" id="596323"/>
    <lineage>
        <taxon>Bacteria</taxon>
        <taxon>Fusobacteriati</taxon>
        <taxon>Fusobacteriota</taxon>
        <taxon>Fusobacteriia</taxon>
        <taxon>Fusobacteriales</taxon>
        <taxon>Leptotrichiaceae</taxon>
        <taxon>Pseudoleptotrichia</taxon>
    </lineage>
</organism>
<dbReference type="eggNOG" id="COG1178">
    <property type="taxonomic scope" value="Bacteria"/>
</dbReference>
<dbReference type="InterPro" id="IPR035906">
    <property type="entry name" value="MetI-like_sf"/>
</dbReference>
<sequence length="558" mass="61260">MNKIIAKNNKFLKDPILLFTILLVILSLFLFIVLPLYEVFKQSIFDSVGKLTFEAYKGIFTSRVNIEAVKNTLILATTVGITSTFIGYIFAYTEAYIKMRGKKIFNLIALLPIISPPFAISLSIILLFGSRGLITKELLKIQNFNIYGFQGLVMVQTLSFFPMAYLLLNGVLKTIDPSMEEASENLGGTRKDTFFKVTFPLTKSAIMNSFLLVFIKSISDFGNPIAIGGDYSTLAVQIYQQALGNYDMAGAAALSMVLLDISLILFILSKYYFDKKSYVTVTGKAAKKRELIEDKIIKLPLNIFCGILSFIIMILYILIPIGSFIKLWGINYSFTTEHYIYALNVGGKAILDTVIFSVMAAPVTGILAIIISFLIVRKRFIGKNFIDFTSILGIAVPGTVIGIGYVLAFNTPPIVLTGTATIIVIAFIARTIPVGIKSGINTLQQIDPAIEEAAQDLGANSFKVFTTITLPMIKSAFLGGMVYSFIKSMTSLSAVIFLISAKYNLLTIAVLDQVEVGKFGVASAFSTILILIVYVVITVMQKIVNRQKGGKTAEILLS</sequence>
<feature type="domain" description="ABC transmembrane type-1" evidence="6">
    <location>
        <begin position="350"/>
        <end position="540"/>
    </location>
</feature>
<dbReference type="CDD" id="cd06261">
    <property type="entry name" value="TM_PBP2"/>
    <property type="match status" value="2"/>
</dbReference>
<proteinExistence type="inferred from homology"/>
<evidence type="ECO:0000256" key="3">
    <source>
        <dbReference type="ARBA" id="ARBA00022989"/>
    </source>
</evidence>
<feature type="transmembrane region" description="Helical" evidence="5">
    <location>
        <begin position="414"/>
        <end position="432"/>
    </location>
</feature>
<dbReference type="Proteomes" id="UP000004226">
    <property type="component" value="Unassembled WGS sequence"/>
</dbReference>
<evidence type="ECO:0000256" key="4">
    <source>
        <dbReference type="ARBA" id="ARBA00023136"/>
    </source>
</evidence>
<evidence type="ECO:0000256" key="2">
    <source>
        <dbReference type="ARBA" id="ARBA00022692"/>
    </source>
</evidence>
<keyword evidence="5" id="KW-0813">Transport</keyword>
<feature type="transmembrane region" description="Helical" evidence="5">
    <location>
        <begin position="104"/>
        <end position="129"/>
    </location>
</feature>
<dbReference type="Gene3D" id="1.10.3720.10">
    <property type="entry name" value="MetI-like"/>
    <property type="match status" value="2"/>
</dbReference>
<evidence type="ECO:0000259" key="6">
    <source>
        <dbReference type="PROSITE" id="PS50928"/>
    </source>
</evidence>
<keyword evidence="8" id="KW-1185">Reference proteome</keyword>
<feature type="transmembrane region" description="Helical" evidence="5">
    <location>
        <begin position="73"/>
        <end position="92"/>
    </location>
</feature>
<feature type="transmembrane region" description="Helical" evidence="5">
    <location>
        <begin position="476"/>
        <end position="499"/>
    </location>
</feature>
<comment type="similarity">
    <text evidence="5">Belongs to the binding-protein-dependent transport system permease family.</text>
</comment>
<feature type="transmembrane region" description="Helical" evidence="5">
    <location>
        <begin position="388"/>
        <end position="408"/>
    </location>
</feature>
<evidence type="ECO:0000313" key="7">
    <source>
        <dbReference type="EMBL" id="EEY33954.1"/>
    </source>
</evidence>
<gene>
    <name evidence="7" type="ORF">HMPREF0554_0048</name>
</gene>